<accession>A0A5M6DCH8</accession>
<reference evidence="4 5" key="1">
    <citation type="submission" date="2019-08" db="EMBL/GenBank/DDBJ databases">
        <authorList>
            <person name="Dhanesh K."/>
            <person name="Kumar G."/>
            <person name="Sasikala C."/>
            <person name="Venkata Ramana C."/>
        </authorList>
    </citation>
    <scope>NUCLEOTIDE SEQUENCE [LARGE SCALE GENOMIC DNA]</scope>
    <source>
        <strain evidence="4 5">JC645</strain>
    </source>
</reference>
<name>A0A5M6DCH8_9BACT</name>
<dbReference type="EMBL" id="VWOX01000003">
    <property type="protein sequence ID" value="KAA5545214.1"/>
    <property type="molecule type" value="Genomic_DNA"/>
</dbReference>
<feature type="transmembrane region" description="Helical" evidence="2">
    <location>
        <begin position="116"/>
        <end position="134"/>
    </location>
</feature>
<feature type="transmembrane region" description="Helical" evidence="2">
    <location>
        <begin position="146"/>
        <end position="167"/>
    </location>
</feature>
<comment type="caution">
    <text evidence="4">The sequence shown here is derived from an EMBL/GenBank/DDBJ whole genome shotgun (WGS) entry which is preliminary data.</text>
</comment>
<dbReference type="InterPro" id="IPR052901">
    <property type="entry name" value="Bact_TGase-like"/>
</dbReference>
<dbReference type="SUPFAM" id="SSF54001">
    <property type="entry name" value="Cysteine proteinases"/>
    <property type="match status" value="1"/>
</dbReference>
<feature type="transmembrane region" description="Helical" evidence="2">
    <location>
        <begin position="36"/>
        <end position="66"/>
    </location>
</feature>
<dbReference type="Pfam" id="PF01841">
    <property type="entry name" value="Transglut_core"/>
    <property type="match status" value="1"/>
</dbReference>
<keyword evidence="2" id="KW-0472">Membrane</keyword>
<dbReference type="PANTHER" id="PTHR42736:SF1">
    <property type="entry name" value="PROTEIN-GLUTAMINE GAMMA-GLUTAMYLTRANSFERASE"/>
    <property type="match status" value="1"/>
</dbReference>
<feature type="transmembrane region" description="Helical" evidence="2">
    <location>
        <begin position="677"/>
        <end position="696"/>
    </location>
</feature>
<dbReference type="PANTHER" id="PTHR42736">
    <property type="entry name" value="PROTEIN-GLUTAMINE GAMMA-GLUTAMYLTRANSFERASE"/>
    <property type="match status" value="1"/>
</dbReference>
<dbReference type="InterPro" id="IPR038765">
    <property type="entry name" value="Papain-like_cys_pep_sf"/>
</dbReference>
<feature type="domain" description="Transglutaminase-like" evidence="3">
    <location>
        <begin position="553"/>
        <end position="625"/>
    </location>
</feature>
<evidence type="ECO:0000256" key="1">
    <source>
        <dbReference type="SAM" id="MobiDB-lite"/>
    </source>
</evidence>
<keyword evidence="2" id="KW-0812">Transmembrane</keyword>
<feature type="transmembrane region" description="Helical" evidence="2">
    <location>
        <begin position="174"/>
        <end position="194"/>
    </location>
</feature>
<organism evidence="4 5">
    <name type="scientific">Roseiconus nitratireducens</name>
    <dbReference type="NCBI Taxonomy" id="2605748"/>
    <lineage>
        <taxon>Bacteria</taxon>
        <taxon>Pseudomonadati</taxon>
        <taxon>Planctomycetota</taxon>
        <taxon>Planctomycetia</taxon>
        <taxon>Pirellulales</taxon>
        <taxon>Pirellulaceae</taxon>
        <taxon>Roseiconus</taxon>
    </lineage>
</organism>
<feature type="transmembrane region" description="Helical" evidence="2">
    <location>
        <begin position="200"/>
        <end position="218"/>
    </location>
</feature>
<protein>
    <submittedName>
        <fullName evidence="4">Transglutaminase domain-containing protein</fullName>
    </submittedName>
</protein>
<sequence length="785" mass="86924">MNEYGNLTAHDITVSSHGDTLPDSAPWQVYLLPLLLLIQAAFLGSTFNTVSTTLALAVVCGLCVFIHHQWSAKSRDHRGSVNDDAADRADSKEDAESFRSGGVPNVRRFARRLPRAFLLPAAALAAFIGIAWRVGHHMSGNLNPVAMVVDSVAHAAFLVSLLLWCLYPRKGHPAMLFSGVILVLATVTAGGVSHSIQGQLVAALALVIAFTFGSRYILSRWQIESSKRMLQRRRDRMQAELPLARPGMTNRPLPKSTATYSDDSGRSGLLFSILALSILLTATSAAGHLASRVVPGLQLDFFDRLTQTLESVSSHGIIGGSRYVRGSTLGSVRRHMIGDPAEIAVRAYAETEPGYLRGTVFDVYRRGRWGARKPSFYPRLVDTSSIEPREPPDLVPGTVKLQGVSKRPLEHFEVHSENSAPLVGTIEVHNVPTKGQIVFSALTTDWIEASTYGVTITHHDIVDGGVDFASPYVLGIGASPPREQLSRLRKEILLELPDEIREEVQPLTEQVCDGRLTARAKAAAIETYFQSNFSYSLQSHVVPRNVDPLLHFLRIQHPAHCEYFASAAAVMLRSVGIPTRYVTGYVLREVSDDDEYWIARNRDAHAWVEAYDEISEQWFPVEATVGRVYRTLNDENDNRLNDSAATTGLDETDEDTGFISRMLGWMLAIRPTESLTVLFRVAQLPLLCAVIVLLWIRHRQKLRAGGDPLEFRSRQMLQTVDRKLRRHALIRSPNETLHQFARRVEDGASVGSDDASAFLRSAAAWYRSFAAARYRGLMPEPLEGV</sequence>
<evidence type="ECO:0000256" key="2">
    <source>
        <dbReference type="SAM" id="Phobius"/>
    </source>
</evidence>
<evidence type="ECO:0000313" key="4">
    <source>
        <dbReference type="EMBL" id="KAA5545214.1"/>
    </source>
</evidence>
<dbReference type="AlphaFoldDB" id="A0A5M6DCH8"/>
<dbReference type="Gene3D" id="3.10.620.30">
    <property type="match status" value="1"/>
</dbReference>
<dbReference type="SMART" id="SM00460">
    <property type="entry name" value="TGc"/>
    <property type="match status" value="1"/>
</dbReference>
<evidence type="ECO:0000313" key="5">
    <source>
        <dbReference type="Proteomes" id="UP000324479"/>
    </source>
</evidence>
<dbReference type="RefSeq" id="WP_150075483.1">
    <property type="nucleotide sequence ID" value="NZ_VWOX01000003.1"/>
</dbReference>
<keyword evidence="5" id="KW-1185">Reference proteome</keyword>
<dbReference type="Proteomes" id="UP000324479">
    <property type="component" value="Unassembled WGS sequence"/>
</dbReference>
<gene>
    <name evidence="4" type="ORF">FYK55_05985</name>
</gene>
<dbReference type="InterPro" id="IPR002931">
    <property type="entry name" value="Transglutaminase-like"/>
</dbReference>
<evidence type="ECO:0000259" key="3">
    <source>
        <dbReference type="SMART" id="SM00460"/>
    </source>
</evidence>
<keyword evidence="2" id="KW-1133">Transmembrane helix</keyword>
<feature type="compositionally biased region" description="Basic and acidic residues" evidence="1">
    <location>
        <begin position="76"/>
        <end position="97"/>
    </location>
</feature>
<feature type="transmembrane region" description="Helical" evidence="2">
    <location>
        <begin position="269"/>
        <end position="290"/>
    </location>
</feature>
<proteinExistence type="predicted"/>
<feature type="region of interest" description="Disordered" evidence="1">
    <location>
        <begin position="76"/>
        <end position="100"/>
    </location>
</feature>